<dbReference type="Proteomes" id="UP000199413">
    <property type="component" value="Unassembled WGS sequence"/>
</dbReference>
<organism evidence="1 2">
    <name type="scientific">Micromonospora rhizosphaerae</name>
    <dbReference type="NCBI Taxonomy" id="568872"/>
    <lineage>
        <taxon>Bacteria</taxon>
        <taxon>Bacillati</taxon>
        <taxon>Actinomycetota</taxon>
        <taxon>Actinomycetes</taxon>
        <taxon>Micromonosporales</taxon>
        <taxon>Micromonosporaceae</taxon>
        <taxon>Micromonospora</taxon>
    </lineage>
</organism>
<dbReference type="InterPro" id="IPR014710">
    <property type="entry name" value="RmlC-like_jellyroll"/>
</dbReference>
<dbReference type="InterPro" id="IPR011051">
    <property type="entry name" value="RmlC_Cupin_sf"/>
</dbReference>
<evidence type="ECO:0000313" key="1">
    <source>
        <dbReference type="EMBL" id="SCL31093.1"/>
    </source>
</evidence>
<evidence type="ECO:0000313" key="2">
    <source>
        <dbReference type="Proteomes" id="UP000199413"/>
    </source>
</evidence>
<dbReference type="EMBL" id="FMHV01000002">
    <property type="protein sequence ID" value="SCL31093.1"/>
    <property type="molecule type" value="Genomic_DNA"/>
</dbReference>
<dbReference type="CDD" id="cd02208">
    <property type="entry name" value="cupin_RmlC-like"/>
    <property type="match status" value="1"/>
</dbReference>
<dbReference type="AlphaFoldDB" id="A0A1C6SP40"/>
<sequence length="145" mass="16261">MASEKFNPNRLSFDEGLERIRRATEEAGIRLEGRIFTSRDEGADSLRKALAVSNVPDGFRKYQLPVYLSERSQMFISFAEPDIHTPEHSHDEGDGIRFIAGGSIIYEGKELTAGDWMFIPRGQSYSFDVGPNGALMCYCYCCCCA</sequence>
<protein>
    <recommendedName>
        <fullName evidence="3">Cupin domain-containing protein</fullName>
    </recommendedName>
</protein>
<proteinExistence type="predicted"/>
<keyword evidence="2" id="KW-1185">Reference proteome</keyword>
<dbReference type="SUPFAM" id="SSF51182">
    <property type="entry name" value="RmlC-like cupins"/>
    <property type="match status" value="1"/>
</dbReference>
<gene>
    <name evidence="1" type="ORF">GA0070624_4203</name>
</gene>
<evidence type="ECO:0008006" key="3">
    <source>
        <dbReference type="Google" id="ProtNLM"/>
    </source>
</evidence>
<name>A0A1C6SP40_9ACTN</name>
<accession>A0A1C6SP40</accession>
<reference evidence="2" key="1">
    <citation type="submission" date="2016-06" db="EMBL/GenBank/DDBJ databases">
        <authorList>
            <person name="Varghese N."/>
            <person name="Submissions Spin"/>
        </authorList>
    </citation>
    <scope>NUCLEOTIDE SEQUENCE [LARGE SCALE GENOMIC DNA]</scope>
    <source>
        <strain evidence="2">DSM 45431</strain>
    </source>
</reference>
<dbReference type="OrthoDB" id="6058at2"/>
<dbReference type="Gene3D" id="2.60.120.10">
    <property type="entry name" value="Jelly Rolls"/>
    <property type="match status" value="1"/>
</dbReference>
<dbReference type="RefSeq" id="WP_141715113.1">
    <property type="nucleotide sequence ID" value="NZ_FMHV01000002.1"/>
</dbReference>